<dbReference type="EMBL" id="JAXCLX010000002">
    <property type="protein sequence ID" value="MDY0873058.1"/>
    <property type="molecule type" value="Genomic_DNA"/>
</dbReference>
<dbReference type="Proteomes" id="UP001271769">
    <property type="component" value="Unassembled WGS sequence"/>
</dbReference>
<accession>A0ABU5E0S5</accession>
<proteinExistence type="predicted"/>
<gene>
    <name evidence="1" type="ORF">SMD31_14035</name>
</gene>
<keyword evidence="2" id="KW-1185">Reference proteome</keyword>
<dbReference type="RefSeq" id="WP_320501526.1">
    <property type="nucleotide sequence ID" value="NZ_JAXCLX010000002.1"/>
</dbReference>
<name>A0ABU5E0S5_9PROT</name>
<reference evidence="1 2" key="1">
    <citation type="journal article" date="2013" name="Antonie Van Leeuwenhoek">
        <title>Dongia rigui sp. nov., isolated from freshwater of a large wetland in Korea.</title>
        <authorList>
            <person name="Baik K.S."/>
            <person name="Hwang Y.M."/>
            <person name="Choi J.S."/>
            <person name="Kwon J."/>
            <person name="Seong C.N."/>
        </authorList>
    </citation>
    <scope>NUCLEOTIDE SEQUENCE [LARGE SCALE GENOMIC DNA]</scope>
    <source>
        <strain evidence="1 2">04SU4-P</strain>
    </source>
</reference>
<comment type="caution">
    <text evidence="1">The sequence shown here is derived from an EMBL/GenBank/DDBJ whole genome shotgun (WGS) entry which is preliminary data.</text>
</comment>
<protein>
    <submittedName>
        <fullName evidence="1">Uncharacterized protein</fullName>
    </submittedName>
</protein>
<evidence type="ECO:0000313" key="1">
    <source>
        <dbReference type="EMBL" id="MDY0873058.1"/>
    </source>
</evidence>
<organism evidence="1 2">
    <name type="scientific">Dongia rigui</name>
    <dbReference type="NCBI Taxonomy" id="940149"/>
    <lineage>
        <taxon>Bacteria</taxon>
        <taxon>Pseudomonadati</taxon>
        <taxon>Pseudomonadota</taxon>
        <taxon>Alphaproteobacteria</taxon>
        <taxon>Rhodospirillales</taxon>
        <taxon>Dongiaceae</taxon>
        <taxon>Dongia</taxon>
    </lineage>
</organism>
<evidence type="ECO:0000313" key="2">
    <source>
        <dbReference type="Proteomes" id="UP001271769"/>
    </source>
</evidence>
<sequence>MLYDIYRRSAEYMVFPASTPPTSFDARRDKWKIQKEAAPERLIVALGKPMAQIEADIAKTGFSLIRDRLQRA</sequence>